<gene>
    <name evidence="2" type="ORF">FEK35_27240</name>
</gene>
<proteinExistence type="predicted"/>
<name>A0A5R8P6X0_9NOCA</name>
<accession>A0A5R8P6X0</accession>
<comment type="caution">
    <text evidence="2">The sequence shown here is derived from an EMBL/GenBank/DDBJ whole genome shotgun (WGS) entry which is preliminary data.</text>
</comment>
<sequence length="347" mass="37917">MPGQAPVPLTGDELREIADTECAEMLPDETVQAIAAELLAARAEIAALRSDLDAKGSDFDAACRHLGEARERIAELEADHARLVEDVASTVRRFSATLDERDALRARVAELEDQVAALADAEMERARLSLYARNARRTITTMWQSRRQWQNRAAELEAEHDLADRVTEALDRIEVNRALEAAQSYREVWSDEVAPGGRVCSICGQPVESEPCPKHAPAEDPQLCDCGTCQAIASARATSAMASDRETLADLIFWEFDRDKTEPDDIAAAILAAGWRPPAREITDPADLDALPVGSIVLADGQAWTLRWPGNGWTVCPSCEINYCTEDLIAYAESVTVVHVPTEEAGP</sequence>
<evidence type="ECO:0000256" key="1">
    <source>
        <dbReference type="SAM" id="Coils"/>
    </source>
</evidence>
<organism evidence="2 3">
    <name type="scientific">Nocardia cyriacigeorgica</name>
    <dbReference type="NCBI Taxonomy" id="135487"/>
    <lineage>
        <taxon>Bacteria</taxon>
        <taxon>Bacillati</taxon>
        <taxon>Actinomycetota</taxon>
        <taxon>Actinomycetes</taxon>
        <taxon>Mycobacteriales</taxon>
        <taxon>Nocardiaceae</taxon>
        <taxon>Nocardia</taxon>
    </lineage>
</organism>
<evidence type="ECO:0000313" key="3">
    <source>
        <dbReference type="Proteomes" id="UP000308349"/>
    </source>
</evidence>
<dbReference type="OrthoDB" id="4571973at2"/>
<evidence type="ECO:0000313" key="2">
    <source>
        <dbReference type="EMBL" id="TLF96789.1"/>
    </source>
</evidence>
<reference evidence="2 3" key="1">
    <citation type="submission" date="2019-05" db="EMBL/GenBank/DDBJ databases">
        <title>Genomes sequences of two Nocardia cyriacigeorgica environmental isolates, type strains Nocardia asteroides ATCC 19247 and Nocardia cyriacigeorgica DSM 44484.</title>
        <authorList>
            <person name="Vautrin F."/>
            <person name="Bergeron E."/>
            <person name="Dubost A."/>
            <person name="Abrouk D."/>
            <person name="Rodriguez Nava V."/>
            <person name="Pujic P."/>
        </authorList>
    </citation>
    <scope>NUCLEOTIDE SEQUENCE [LARGE SCALE GENOMIC DNA]</scope>
    <source>
        <strain evidence="2 3">EML 1456</strain>
    </source>
</reference>
<keyword evidence="1" id="KW-0175">Coiled coil</keyword>
<dbReference type="EMBL" id="VBUU01000040">
    <property type="protein sequence ID" value="TLF96789.1"/>
    <property type="molecule type" value="Genomic_DNA"/>
</dbReference>
<dbReference type="Gene3D" id="1.10.287.1490">
    <property type="match status" value="1"/>
</dbReference>
<dbReference type="Proteomes" id="UP000308349">
    <property type="component" value="Unassembled WGS sequence"/>
</dbReference>
<dbReference type="RefSeq" id="WP_138458630.1">
    <property type="nucleotide sequence ID" value="NZ_VBUU01000040.1"/>
</dbReference>
<protein>
    <submittedName>
        <fullName evidence="2">Uncharacterized protein</fullName>
    </submittedName>
</protein>
<dbReference type="AlphaFoldDB" id="A0A5R8P6X0"/>
<feature type="coiled-coil region" evidence="1">
    <location>
        <begin position="31"/>
        <end position="121"/>
    </location>
</feature>